<evidence type="ECO:0000256" key="2">
    <source>
        <dbReference type="SAM" id="SignalP"/>
    </source>
</evidence>
<feature type="region of interest" description="Disordered" evidence="1">
    <location>
        <begin position="113"/>
        <end position="140"/>
    </location>
</feature>
<evidence type="ECO:0000313" key="3">
    <source>
        <dbReference type="EMBL" id="KAF9504117.1"/>
    </source>
</evidence>
<sequence length="286" mass="31854">MVMWSWSCGRGCALLLLLLLLLLFCAVAVSLISPAYNPRNPRPKPNAWYKRVPHTHFCGCGTTRIQIKPPETTTHPNGHPSICKTEYKARDQGAKSVPHTRFSGLLSFVKTHPMSTQASPQYAQPPKPKGPPPETMIDEPVYHTPASAGVWFLPPVKTHLTSTWASPQYAQPPKQRGPAPRTRRSMKPRTTHPLRQALSQRENPRTTQPNPRTRDHSAKNEYHTPALAGVCLSSGPNTCDPPNEHGRTTTHPPNESHEWQRVETTMQAPDEPTPAEAGVVIFKVFF</sequence>
<feature type="signal peptide" evidence="2">
    <location>
        <begin position="1"/>
        <end position="28"/>
    </location>
</feature>
<feature type="compositionally biased region" description="Polar residues" evidence="1">
    <location>
        <begin position="113"/>
        <end position="122"/>
    </location>
</feature>
<protein>
    <submittedName>
        <fullName evidence="3">Uncharacterized protein</fullName>
    </submittedName>
</protein>
<accession>A0A9P6AE04</accession>
<dbReference type="AlphaFoldDB" id="A0A9P6AE04"/>
<dbReference type="EMBL" id="MU129261">
    <property type="protein sequence ID" value="KAF9504117.1"/>
    <property type="molecule type" value="Genomic_DNA"/>
</dbReference>
<feature type="region of interest" description="Disordered" evidence="1">
    <location>
        <begin position="233"/>
        <end position="274"/>
    </location>
</feature>
<reference evidence="3" key="1">
    <citation type="journal article" date="2020" name="Nat. Commun.">
        <title>Large-scale genome sequencing of mycorrhizal fungi provides insights into the early evolution of symbiotic traits.</title>
        <authorList>
            <person name="Miyauchi S."/>
            <person name="Kiss E."/>
            <person name="Kuo A."/>
            <person name="Drula E."/>
            <person name="Kohler A."/>
            <person name="Sanchez-Garcia M."/>
            <person name="Morin E."/>
            <person name="Andreopoulos B."/>
            <person name="Barry K.W."/>
            <person name="Bonito G."/>
            <person name="Buee M."/>
            <person name="Carver A."/>
            <person name="Chen C."/>
            <person name="Cichocki N."/>
            <person name="Clum A."/>
            <person name="Culley D."/>
            <person name="Crous P.W."/>
            <person name="Fauchery L."/>
            <person name="Girlanda M."/>
            <person name="Hayes R.D."/>
            <person name="Keri Z."/>
            <person name="LaButti K."/>
            <person name="Lipzen A."/>
            <person name="Lombard V."/>
            <person name="Magnuson J."/>
            <person name="Maillard F."/>
            <person name="Murat C."/>
            <person name="Nolan M."/>
            <person name="Ohm R.A."/>
            <person name="Pangilinan J."/>
            <person name="Pereira M.F."/>
            <person name="Perotto S."/>
            <person name="Peter M."/>
            <person name="Pfister S."/>
            <person name="Riley R."/>
            <person name="Sitrit Y."/>
            <person name="Stielow J.B."/>
            <person name="Szollosi G."/>
            <person name="Zifcakova L."/>
            <person name="Stursova M."/>
            <person name="Spatafora J.W."/>
            <person name="Tedersoo L."/>
            <person name="Vaario L.M."/>
            <person name="Yamada A."/>
            <person name="Yan M."/>
            <person name="Wang P."/>
            <person name="Xu J."/>
            <person name="Bruns T."/>
            <person name="Baldrian P."/>
            <person name="Vilgalys R."/>
            <person name="Dunand C."/>
            <person name="Henrissat B."/>
            <person name="Grigoriev I.V."/>
            <person name="Hibbett D."/>
            <person name="Nagy L.G."/>
            <person name="Martin F.M."/>
        </authorList>
    </citation>
    <scope>NUCLEOTIDE SEQUENCE</scope>
    <source>
        <strain evidence="3">UP504</strain>
    </source>
</reference>
<feature type="compositionally biased region" description="Pro residues" evidence="1">
    <location>
        <begin position="123"/>
        <end position="134"/>
    </location>
</feature>
<feature type="chain" id="PRO_5040154670" evidence="2">
    <location>
        <begin position="29"/>
        <end position="286"/>
    </location>
</feature>
<feature type="compositionally biased region" description="Polar residues" evidence="1">
    <location>
        <begin position="197"/>
        <end position="211"/>
    </location>
</feature>
<proteinExistence type="predicted"/>
<feature type="region of interest" description="Disordered" evidence="1">
    <location>
        <begin position="164"/>
        <end position="220"/>
    </location>
</feature>
<comment type="caution">
    <text evidence="3">The sequence shown here is derived from an EMBL/GenBank/DDBJ whole genome shotgun (WGS) entry which is preliminary data.</text>
</comment>
<organism evidence="3 4">
    <name type="scientific">Hydnum rufescens UP504</name>
    <dbReference type="NCBI Taxonomy" id="1448309"/>
    <lineage>
        <taxon>Eukaryota</taxon>
        <taxon>Fungi</taxon>
        <taxon>Dikarya</taxon>
        <taxon>Basidiomycota</taxon>
        <taxon>Agaricomycotina</taxon>
        <taxon>Agaricomycetes</taxon>
        <taxon>Cantharellales</taxon>
        <taxon>Hydnaceae</taxon>
        <taxon>Hydnum</taxon>
    </lineage>
</organism>
<evidence type="ECO:0000256" key="1">
    <source>
        <dbReference type="SAM" id="MobiDB-lite"/>
    </source>
</evidence>
<keyword evidence="2" id="KW-0732">Signal</keyword>
<gene>
    <name evidence="3" type="ORF">BS47DRAFT_1369026</name>
</gene>
<feature type="compositionally biased region" description="Basic residues" evidence="1">
    <location>
        <begin position="181"/>
        <end position="192"/>
    </location>
</feature>
<dbReference type="Proteomes" id="UP000886523">
    <property type="component" value="Unassembled WGS sequence"/>
</dbReference>
<evidence type="ECO:0000313" key="4">
    <source>
        <dbReference type="Proteomes" id="UP000886523"/>
    </source>
</evidence>
<name>A0A9P6AE04_9AGAM</name>
<keyword evidence="4" id="KW-1185">Reference proteome</keyword>